<comment type="caution">
    <text evidence="1">The sequence shown here is derived from an EMBL/GenBank/DDBJ whole genome shotgun (WGS) entry which is preliminary data.</text>
</comment>
<protein>
    <submittedName>
        <fullName evidence="1">Uncharacterized protein</fullName>
    </submittedName>
</protein>
<accession>A0ACC1CUX8</accession>
<evidence type="ECO:0000313" key="2">
    <source>
        <dbReference type="Proteomes" id="UP000824533"/>
    </source>
</evidence>
<sequence length="218" mass="24585">MALMKSNTVPKDAVVLSEAEAIKYIWDIIIEWDSLADTWALRYASGVLGGINAVSGVLINRHYRHKFRLGSFGYLASVIPLSLMPGMLTTLFHRHFVTTDMLLMKQEACPICLEVRSAAIQGVMGVVYPTILASSAGLMLAHRYSTYRIPDLMEGPKVMFNFVRRLTRPYSRSLATLGAFQLVASSVLTYYEMRNNLTIRKKLMEIEEKVTNEEKIKS</sequence>
<dbReference type="EMBL" id="CM034401">
    <property type="protein sequence ID" value="KAJ0175410.1"/>
    <property type="molecule type" value="Genomic_DNA"/>
</dbReference>
<dbReference type="Proteomes" id="UP000824533">
    <property type="component" value="Linkage Group LG15"/>
</dbReference>
<proteinExistence type="predicted"/>
<name>A0ACC1CUX8_9NEOP</name>
<keyword evidence="2" id="KW-1185">Reference proteome</keyword>
<gene>
    <name evidence="1" type="ORF">K1T71_008569</name>
</gene>
<reference evidence="1 2" key="1">
    <citation type="journal article" date="2021" name="Front. Genet.">
        <title>Chromosome-Level Genome Assembly Reveals Significant Gene Expansion in the Toll and IMD Signaling Pathways of Dendrolimus kikuchii.</title>
        <authorList>
            <person name="Zhou J."/>
            <person name="Wu P."/>
            <person name="Xiong Z."/>
            <person name="Liu N."/>
            <person name="Zhao N."/>
            <person name="Ji M."/>
            <person name="Qiu Y."/>
            <person name="Yang B."/>
        </authorList>
    </citation>
    <scope>NUCLEOTIDE SEQUENCE [LARGE SCALE GENOMIC DNA]</scope>
    <source>
        <strain evidence="1">Ann1</strain>
    </source>
</reference>
<organism evidence="1 2">
    <name type="scientific">Dendrolimus kikuchii</name>
    <dbReference type="NCBI Taxonomy" id="765133"/>
    <lineage>
        <taxon>Eukaryota</taxon>
        <taxon>Metazoa</taxon>
        <taxon>Ecdysozoa</taxon>
        <taxon>Arthropoda</taxon>
        <taxon>Hexapoda</taxon>
        <taxon>Insecta</taxon>
        <taxon>Pterygota</taxon>
        <taxon>Neoptera</taxon>
        <taxon>Endopterygota</taxon>
        <taxon>Lepidoptera</taxon>
        <taxon>Glossata</taxon>
        <taxon>Ditrysia</taxon>
        <taxon>Bombycoidea</taxon>
        <taxon>Lasiocampidae</taxon>
        <taxon>Dendrolimus</taxon>
    </lineage>
</organism>
<evidence type="ECO:0000313" key="1">
    <source>
        <dbReference type="EMBL" id="KAJ0175410.1"/>
    </source>
</evidence>